<dbReference type="STRING" id="402880.MmarC5_1309"/>
<name>A4FZH3_METM5</name>
<feature type="transmembrane region" description="Helical" evidence="1">
    <location>
        <begin position="467"/>
        <end position="487"/>
    </location>
</feature>
<feature type="transmembrane region" description="Helical" evidence="1">
    <location>
        <begin position="202"/>
        <end position="223"/>
    </location>
</feature>
<dbReference type="GeneID" id="4929139"/>
<organism evidence="2 3">
    <name type="scientific">Methanococcus maripaludis (strain C5 / ATCC BAA-1333)</name>
    <dbReference type="NCBI Taxonomy" id="402880"/>
    <lineage>
        <taxon>Archaea</taxon>
        <taxon>Methanobacteriati</taxon>
        <taxon>Methanobacteriota</taxon>
        <taxon>Methanomada group</taxon>
        <taxon>Methanococci</taxon>
        <taxon>Methanococcales</taxon>
        <taxon>Methanococcaceae</taxon>
        <taxon>Methanococcus</taxon>
    </lineage>
</organism>
<evidence type="ECO:0000313" key="2">
    <source>
        <dbReference type="EMBL" id="ABO35607.1"/>
    </source>
</evidence>
<dbReference type="OrthoDB" id="292292at2157"/>
<feature type="transmembrane region" description="Helical" evidence="1">
    <location>
        <begin position="76"/>
        <end position="101"/>
    </location>
</feature>
<dbReference type="InterPro" id="IPR018701">
    <property type="entry name" value="DUF2206_membrane"/>
</dbReference>
<feature type="transmembrane region" description="Helical" evidence="1">
    <location>
        <begin position="564"/>
        <end position="584"/>
    </location>
</feature>
<feature type="transmembrane region" description="Helical" evidence="1">
    <location>
        <begin position="499"/>
        <end position="520"/>
    </location>
</feature>
<feature type="transmembrane region" description="Helical" evidence="1">
    <location>
        <begin position="400"/>
        <end position="417"/>
    </location>
</feature>
<feature type="transmembrane region" description="Helical" evidence="1">
    <location>
        <begin position="147"/>
        <end position="167"/>
    </location>
</feature>
<feature type="transmembrane region" description="Helical" evidence="1">
    <location>
        <begin position="17"/>
        <end position="37"/>
    </location>
</feature>
<feature type="transmembrane region" description="Helical" evidence="1">
    <location>
        <begin position="274"/>
        <end position="294"/>
    </location>
</feature>
<accession>A4FZH3</accession>
<dbReference type="eggNOG" id="arCOG00568">
    <property type="taxonomic scope" value="Archaea"/>
</dbReference>
<sequence length="726" mass="82859">MKILNPFKLQNWEYKKFLILIMGLQISFLGILGLNSLGTETSIVRPLLGFIYLAFIPGYILLRIFQMQNIESFKSIIYATGLSIFFDMLIGLLINILYPIYGITNVPFSEFSVLLSIFLFTNILLCLSSLISRFAPEKPPYLEIYDLRIPLLCSILPIISYIGSYLSNYFENNLLLLLLIIGILAIISKLSLLKNIKNGNEILLFSIALSLLMMTSLSGGEYIRIYDGEGIVPNVVIEKELFDFDHNNNCYSVLGNGILTPMLINFLSVDIVVIYKYFFIFLLSLIPVSIYYMIKSLEIFKNSREIFFSAFLFMTLSPFLNTMPFLKKQGLAMFFLALFFLTFFENKILIKNKIILTCIFLISIIWSHYGVAALTLGIILISTLPILIIGLIYKDNNPKLLLKLLIIYLVIFFTWYPNVSQGSLIKSLFDISSGIYLTITESLNIENSRGYTTLTTFSSPLYALFKLLNISILLLTFVGYFWALFDFIKETSKKFNKKFLQYLVFSSNYLFILMATMIPGFAIMNVSRLTAMAYILLAPYLIYLSTKISNIKIFKNRPHIGKNIFFTILSINLLISSGFIGEIVKQEPLQVSLSKETIKNSNSISTLGKYYYSITHPQDVFGTKWIAKHRTKGNDIHLTLGFLDTLGVFQPYANIEWNSLTPIKKGNYIDLDGYLFLYSANTKSNVGVDRDIYGNTVIWYNSSGLKDVVMENNKIYDNSGSQIYLN</sequence>
<proteinExistence type="predicted"/>
<gene>
    <name evidence="2" type="ordered locus">MmarC5_1309</name>
</gene>
<keyword evidence="1" id="KW-1133">Transmembrane helix</keyword>
<feature type="transmembrane region" description="Helical" evidence="1">
    <location>
        <begin position="329"/>
        <end position="346"/>
    </location>
</feature>
<dbReference type="Pfam" id="PF09971">
    <property type="entry name" value="DUF2206"/>
    <property type="match status" value="1"/>
</dbReference>
<evidence type="ECO:0000256" key="1">
    <source>
        <dbReference type="SAM" id="Phobius"/>
    </source>
</evidence>
<feature type="transmembrane region" description="Helical" evidence="1">
    <location>
        <begin position="306"/>
        <end position="323"/>
    </location>
</feature>
<dbReference type="EMBL" id="CP000609">
    <property type="protein sequence ID" value="ABO35607.1"/>
    <property type="molecule type" value="Genomic_DNA"/>
</dbReference>
<feature type="transmembrane region" description="Helical" evidence="1">
    <location>
        <begin position="173"/>
        <end position="190"/>
    </location>
</feature>
<dbReference type="Proteomes" id="UP000000253">
    <property type="component" value="Chromosome"/>
</dbReference>
<reference evidence="2 3" key="1">
    <citation type="submission" date="2007-03" db="EMBL/GenBank/DDBJ databases">
        <title>Complete sequence of chromosome of Methanococcus maripaludis C5.</title>
        <authorList>
            <consortium name="US DOE Joint Genome Institute"/>
            <person name="Copeland A."/>
            <person name="Lucas S."/>
            <person name="Lapidus A."/>
            <person name="Barry K."/>
            <person name="Glavina del Rio T."/>
            <person name="Dalin E."/>
            <person name="Tice H."/>
            <person name="Pitluck S."/>
            <person name="Chertkov O."/>
            <person name="Brettin T."/>
            <person name="Bruce D."/>
            <person name="Han C."/>
            <person name="Detter J.C."/>
            <person name="Schmutz J."/>
            <person name="Larimer F."/>
            <person name="Land M."/>
            <person name="Hauser L."/>
            <person name="Kyrpides N."/>
            <person name="Mikhailova N."/>
            <person name="Sieprawska-Lupa M."/>
            <person name="Whitman W.B."/>
            <person name="Richardson P."/>
        </authorList>
    </citation>
    <scope>NUCLEOTIDE SEQUENCE [LARGE SCALE GENOMIC DNA]</scope>
    <source>
        <strain evidence="3">C5 / ATCC BAA-1333</strain>
    </source>
</reference>
<keyword evidence="1" id="KW-0472">Membrane</keyword>
<protein>
    <submittedName>
        <fullName evidence="2">Membrane protein-like protein</fullName>
    </submittedName>
</protein>
<feature type="transmembrane region" description="Helical" evidence="1">
    <location>
        <begin position="353"/>
        <end position="369"/>
    </location>
</feature>
<dbReference type="RefSeq" id="WP_011869058.1">
    <property type="nucleotide sequence ID" value="NC_009135.1"/>
</dbReference>
<dbReference type="HOGENOM" id="CLU_023226_0_0_2"/>
<feature type="transmembrane region" description="Helical" evidence="1">
    <location>
        <begin position="526"/>
        <end position="543"/>
    </location>
</feature>
<dbReference type="KEGG" id="mmq:MmarC5_1309"/>
<dbReference type="AlphaFoldDB" id="A4FZH3"/>
<feature type="transmembrane region" description="Helical" evidence="1">
    <location>
        <begin position="113"/>
        <end position="135"/>
    </location>
</feature>
<feature type="transmembrane region" description="Helical" evidence="1">
    <location>
        <begin position="375"/>
        <end position="393"/>
    </location>
</feature>
<keyword evidence="1" id="KW-0812">Transmembrane</keyword>
<evidence type="ECO:0000313" key="3">
    <source>
        <dbReference type="Proteomes" id="UP000000253"/>
    </source>
</evidence>
<feature type="transmembrane region" description="Helical" evidence="1">
    <location>
        <begin position="43"/>
        <end position="64"/>
    </location>
</feature>